<proteinExistence type="predicted"/>
<dbReference type="AlphaFoldDB" id="A0A914R9V1"/>
<accession>A0A914R9V1</accession>
<dbReference type="InterPro" id="IPR028994">
    <property type="entry name" value="Integrin_alpha_N"/>
</dbReference>
<evidence type="ECO:0000256" key="1">
    <source>
        <dbReference type="SAM" id="SignalP"/>
    </source>
</evidence>
<organism evidence="2 3">
    <name type="scientific">Parascaris equorum</name>
    <name type="common">Equine roundworm</name>
    <dbReference type="NCBI Taxonomy" id="6256"/>
    <lineage>
        <taxon>Eukaryota</taxon>
        <taxon>Metazoa</taxon>
        <taxon>Ecdysozoa</taxon>
        <taxon>Nematoda</taxon>
        <taxon>Chromadorea</taxon>
        <taxon>Rhabditida</taxon>
        <taxon>Spirurina</taxon>
        <taxon>Ascaridomorpha</taxon>
        <taxon>Ascaridoidea</taxon>
        <taxon>Ascarididae</taxon>
        <taxon>Parascaris</taxon>
    </lineage>
</organism>
<dbReference type="Proteomes" id="UP000887564">
    <property type="component" value="Unplaced"/>
</dbReference>
<keyword evidence="2" id="KW-1185">Reference proteome</keyword>
<dbReference type="Gene3D" id="2.130.10.130">
    <property type="entry name" value="Integrin alpha, N-terminal"/>
    <property type="match status" value="1"/>
</dbReference>
<evidence type="ECO:0000313" key="3">
    <source>
        <dbReference type="WBParaSite" id="PEQ_0000304901-mRNA-1"/>
    </source>
</evidence>
<name>A0A914R9V1_PAREQ</name>
<keyword evidence="1" id="KW-0732">Signal</keyword>
<evidence type="ECO:0000313" key="2">
    <source>
        <dbReference type="Proteomes" id="UP000887564"/>
    </source>
</evidence>
<reference evidence="3" key="1">
    <citation type="submission" date="2022-11" db="UniProtKB">
        <authorList>
            <consortium name="WormBaseParasite"/>
        </authorList>
    </citation>
    <scope>IDENTIFICATION</scope>
</reference>
<feature type="chain" id="PRO_5037378675" evidence="1">
    <location>
        <begin position="27"/>
        <end position="77"/>
    </location>
</feature>
<dbReference type="WBParaSite" id="PEQ_0000304901-mRNA-1">
    <property type="protein sequence ID" value="PEQ_0000304901-mRNA-1"/>
    <property type="gene ID" value="PEQ_0000304901"/>
</dbReference>
<sequence>MNLNFFPLRRINSLLRFAFLLVLTNAFNIDTHAPIFKIGPAGSYFGFSVAEHFNGEQPPCSADFVAVNGTSQLVDIK</sequence>
<protein>
    <submittedName>
        <fullName evidence="3">Uncharacterized protein</fullName>
    </submittedName>
</protein>
<feature type="signal peptide" evidence="1">
    <location>
        <begin position="1"/>
        <end position="26"/>
    </location>
</feature>